<evidence type="ECO:0000313" key="2">
    <source>
        <dbReference type="EMBL" id="VFR37674.1"/>
    </source>
</evidence>
<evidence type="ECO:0000256" key="1">
    <source>
        <dbReference type="SAM" id="MobiDB-lite"/>
    </source>
</evidence>
<gene>
    <name evidence="2" type="ORF">ANK1_3859</name>
    <name evidence="3" type="ORF">ANK2_3860</name>
</gene>
<name>A0A484QGZ0_9ZZZZ</name>
<sequence length="71" mass="7797">MSEFYRQLVGVIKNFQRYPPSLSEQPNRPPLIFLFCTLQDYSQACLNTSKPGASSEKNTSLISSATGGAPI</sequence>
<feature type="region of interest" description="Disordered" evidence="1">
    <location>
        <begin position="48"/>
        <end position="71"/>
    </location>
</feature>
<evidence type="ECO:0000313" key="3">
    <source>
        <dbReference type="EMBL" id="VFR58076.1"/>
    </source>
</evidence>
<organism evidence="2">
    <name type="scientific">plant metagenome</name>
    <dbReference type="NCBI Taxonomy" id="1297885"/>
    <lineage>
        <taxon>unclassified sequences</taxon>
        <taxon>metagenomes</taxon>
        <taxon>organismal metagenomes</taxon>
    </lineage>
</organism>
<dbReference type="EMBL" id="CAADIA010000009">
    <property type="protein sequence ID" value="VFR37674.1"/>
    <property type="molecule type" value="Genomic_DNA"/>
</dbReference>
<reference evidence="2" key="1">
    <citation type="submission" date="2019-03" db="EMBL/GenBank/DDBJ databases">
        <authorList>
            <person name="Danneels B."/>
        </authorList>
    </citation>
    <scope>NUCLEOTIDE SEQUENCE</scope>
</reference>
<dbReference type="EMBL" id="CAADIF010000001">
    <property type="protein sequence ID" value="VFR58076.1"/>
    <property type="molecule type" value="Genomic_DNA"/>
</dbReference>
<proteinExistence type="predicted"/>
<accession>A0A484QGZ0</accession>
<dbReference type="AlphaFoldDB" id="A0A484QGZ0"/>
<protein>
    <submittedName>
        <fullName evidence="2">Uncharacterized protein</fullName>
    </submittedName>
</protein>